<dbReference type="AlphaFoldDB" id="A0AAE1BPT2"/>
<dbReference type="EMBL" id="JAWQEG010007098">
    <property type="protein sequence ID" value="KAK3853099.1"/>
    <property type="molecule type" value="Genomic_DNA"/>
</dbReference>
<evidence type="ECO:0000256" key="1">
    <source>
        <dbReference type="SAM" id="MobiDB-lite"/>
    </source>
</evidence>
<reference evidence="2" key="1">
    <citation type="submission" date="2023-10" db="EMBL/GenBank/DDBJ databases">
        <title>Genome assemblies of two species of porcelain crab, Petrolisthes cinctipes and Petrolisthes manimaculis (Anomura: Porcellanidae).</title>
        <authorList>
            <person name="Angst P."/>
        </authorList>
    </citation>
    <scope>NUCLEOTIDE SEQUENCE</scope>
    <source>
        <strain evidence="2">PB745_01</strain>
        <tissue evidence="2">Gill</tissue>
    </source>
</reference>
<organism evidence="2 3">
    <name type="scientific">Petrolisthes cinctipes</name>
    <name type="common">Flat porcelain crab</name>
    <dbReference type="NCBI Taxonomy" id="88211"/>
    <lineage>
        <taxon>Eukaryota</taxon>
        <taxon>Metazoa</taxon>
        <taxon>Ecdysozoa</taxon>
        <taxon>Arthropoda</taxon>
        <taxon>Crustacea</taxon>
        <taxon>Multicrustacea</taxon>
        <taxon>Malacostraca</taxon>
        <taxon>Eumalacostraca</taxon>
        <taxon>Eucarida</taxon>
        <taxon>Decapoda</taxon>
        <taxon>Pleocyemata</taxon>
        <taxon>Anomura</taxon>
        <taxon>Galatheoidea</taxon>
        <taxon>Porcellanidae</taxon>
        <taxon>Petrolisthes</taxon>
    </lineage>
</organism>
<accession>A0AAE1BPT2</accession>
<feature type="compositionally biased region" description="Low complexity" evidence="1">
    <location>
        <begin position="13"/>
        <end position="26"/>
    </location>
</feature>
<gene>
    <name evidence="2" type="ORF">Pcinc_040339</name>
</gene>
<dbReference type="Proteomes" id="UP001286313">
    <property type="component" value="Unassembled WGS sequence"/>
</dbReference>
<evidence type="ECO:0000313" key="3">
    <source>
        <dbReference type="Proteomes" id="UP001286313"/>
    </source>
</evidence>
<sequence length="111" mass="12022">MTLDKSMTEAETRTQTPLLSSQSSTRGPATGQVSVPSHTPLPAATLNLWLRYWLLRTLGTPYSDIGSRTHFSSNFFASFGDRGDGRLSCLIGNWIHNLLSVALAPSGTVAR</sequence>
<comment type="caution">
    <text evidence="2">The sequence shown here is derived from an EMBL/GenBank/DDBJ whole genome shotgun (WGS) entry which is preliminary data.</text>
</comment>
<name>A0AAE1BPT2_PETCI</name>
<protein>
    <submittedName>
        <fullName evidence="2">Uncharacterized protein</fullName>
    </submittedName>
</protein>
<feature type="region of interest" description="Disordered" evidence="1">
    <location>
        <begin position="1"/>
        <end position="37"/>
    </location>
</feature>
<keyword evidence="3" id="KW-1185">Reference proteome</keyword>
<proteinExistence type="predicted"/>
<feature type="compositionally biased region" description="Basic and acidic residues" evidence="1">
    <location>
        <begin position="1"/>
        <end position="12"/>
    </location>
</feature>
<evidence type="ECO:0000313" key="2">
    <source>
        <dbReference type="EMBL" id="KAK3853099.1"/>
    </source>
</evidence>